<gene>
    <name evidence="1" type="ORF">PISMIDRAFT_104415</name>
</gene>
<dbReference type="STRING" id="765257.A0A0C9Z4S3"/>
<evidence type="ECO:0008006" key="3">
    <source>
        <dbReference type="Google" id="ProtNLM"/>
    </source>
</evidence>
<dbReference type="OrthoDB" id="301415at2759"/>
<dbReference type="HOGENOM" id="CLU_073913_3_0_1"/>
<feature type="non-terminal residue" evidence="1">
    <location>
        <position position="1"/>
    </location>
</feature>
<evidence type="ECO:0000313" key="1">
    <source>
        <dbReference type="EMBL" id="KIK21174.1"/>
    </source>
</evidence>
<dbReference type="AlphaFoldDB" id="A0A0C9Z4S3"/>
<organism evidence="1 2">
    <name type="scientific">Pisolithus microcarpus 441</name>
    <dbReference type="NCBI Taxonomy" id="765257"/>
    <lineage>
        <taxon>Eukaryota</taxon>
        <taxon>Fungi</taxon>
        <taxon>Dikarya</taxon>
        <taxon>Basidiomycota</taxon>
        <taxon>Agaricomycotina</taxon>
        <taxon>Agaricomycetes</taxon>
        <taxon>Agaricomycetidae</taxon>
        <taxon>Boletales</taxon>
        <taxon>Sclerodermatineae</taxon>
        <taxon>Pisolithaceae</taxon>
        <taxon>Pisolithus</taxon>
    </lineage>
</organism>
<name>A0A0C9Z4S3_9AGAM</name>
<dbReference type="Proteomes" id="UP000054018">
    <property type="component" value="Unassembled WGS sequence"/>
</dbReference>
<proteinExistence type="predicted"/>
<protein>
    <recommendedName>
        <fullName evidence="3">Alpha-type protein kinase domain-containing protein</fullName>
    </recommendedName>
</protein>
<reference evidence="1 2" key="1">
    <citation type="submission" date="2014-04" db="EMBL/GenBank/DDBJ databases">
        <authorList>
            <consortium name="DOE Joint Genome Institute"/>
            <person name="Kuo A."/>
            <person name="Kohler A."/>
            <person name="Costa M.D."/>
            <person name="Nagy L.G."/>
            <person name="Floudas D."/>
            <person name="Copeland A."/>
            <person name="Barry K.W."/>
            <person name="Cichocki N."/>
            <person name="Veneault-Fourrey C."/>
            <person name="LaButti K."/>
            <person name="Lindquist E.A."/>
            <person name="Lipzen A."/>
            <person name="Lundell T."/>
            <person name="Morin E."/>
            <person name="Murat C."/>
            <person name="Sun H."/>
            <person name="Tunlid A."/>
            <person name="Henrissat B."/>
            <person name="Grigoriev I.V."/>
            <person name="Hibbett D.S."/>
            <person name="Martin F."/>
            <person name="Nordberg H.P."/>
            <person name="Cantor M.N."/>
            <person name="Hua S.X."/>
        </authorList>
    </citation>
    <scope>NUCLEOTIDE SEQUENCE [LARGE SCALE GENOMIC DNA]</scope>
    <source>
        <strain evidence="1 2">441</strain>
    </source>
</reference>
<dbReference type="EMBL" id="KN833754">
    <property type="protein sequence ID" value="KIK21174.1"/>
    <property type="molecule type" value="Genomic_DNA"/>
</dbReference>
<evidence type="ECO:0000313" key="2">
    <source>
        <dbReference type="Proteomes" id="UP000054018"/>
    </source>
</evidence>
<reference evidence="2" key="2">
    <citation type="submission" date="2015-01" db="EMBL/GenBank/DDBJ databases">
        <title>Evolutionary Origins and Diversification of the Mycorrhizal Mutualists.</title>
        <authorList>
            <consortium name="DOE Joint Genome Institute"/>
            <consortium name="Mycorrhizal Genomics Consortium"/>
            <person name="Kohler A."/>
            <person name="Kuo A."/>
            <person name="Nagy L.G."/>
            <person name="Floudas D."/>
            <person name="Copeland A."/>
            <person name="Barry K.W."/>
            <person name="Cichocki N."/>
            <person name="Veneault-Fourrey C."/>
            <person name="LaButti K."/>
            <person name="Lindquist E.A."/>
            <person name="Lipzen A."/>
            <person name="Lundell T."/>
            <person name="Morin E."/>
            <person name="Murat C."/>
            <person name="Riley R."/>
            <person name="Ohm R."/>
            <person name="Sun H."/>
            <person name="Tunlid A."/>
            <person name="Henrissat B."/>
            <person name="Grigoriev I.V."/>
            <person name="Hibbett D.S."/>
            <person name="Martin F."/>
        </authorList>
    </citation>
    <scope>NUCLEOTIDE SEQUENCE [LARGE SCALE GENOMIC DNA]</scope>
    <source>
        <strain evidence="2">441</strain>
    </source>
</reference>
<keyword evidence="2" id="KW-1185">Reference proteome</keyword>
<accession>A0A0C9Z4S3</accession>
<sequence>YTLKDKSNILYHEANALYWAKALLQMTYQFIDGAIEGAKVLPPFKIPCLHFVDAGLLFAYSDMLLAPAEGTGQPVKSCSTVSFAYLVEEFIPATSNVSFMKYIHNGNVAPCILLDAKAEEITVFLAFMQHVQYVKTGGQVYISDYQGTGSSLLCNMYLSPTRQWFTFNRSADPYTPICKLLLLYSRQSHPHPL</sequence>
<dbReference type="Gene3D" id="3.20.200.10">
    <property type="entry name" value="MHCK/EF2 kinase"/>
    <property type="match status" value="1"/>
</dbReference>